<dbReference type="Proteomes" id="UP000054859">
    <property type="component" value="Unassembled WGS sequence"/>
</dbReference>
<dbReference type="GO" id="GO:0017004">
    <property type="term" value="P:cytochrome complex assembly"/>
    <property type="evidence" value="ECO:0007669"/>
    <property type="project" value="UniProtKB-KW"/>
</dbReference>
<keyword evidence="3" id="KW-0201">Cytochrome c-type biogenesis</keyword>
<dbReference type="OrthoDB" id="9800654at2"/>
<dbReference type="Gene3D" id="3.40.50.300">
    <property type="entry name" value="P-loop containing nucleotide triphosphate hydrolases"/>
    <property type="match status" value="1"/>
</dbReference>
<keyword evidence="9" id="KW-0378">Hydrolase</keyword>
<evidence type="ECO:0000256" key="5">
    <source>
        <dbReference type="ARBA" id="ARBA00022967"/>
    </source>
</evidence>
<evidence type="ECO:0000256" key="6">
    <source>
        <dbReference type="ARBA" id="ARBA00023136"/>
    </source>
</evidence>
<dbReference type="Proteomes" id="UP000281170">
    <property type="component" value="Plasmid 18"/>
</dbReference>
<dbReference type="EMBL" id="LR134427">
    <property type="protein sequence ID" value="VEH85532.1"/>
    <property type="molecule type" value="Genomic_DNA"/>
</dbReference>
<reference evidence="8 10" key="1">
    <citation type="submission" date="2015-11" db="EMBL/GenBank/DDBJ databases">
        <title>Identification of large and diverse effector repertoires of 38 Legionella species.</title>
        <authorList>
            <person name="Burstein D."/>
            <person name="Amaro F."/>
            <person name="Zusman T."/>
            <person name="Lifshitz Z."/>
            <person name="Cohen O."/>
            <person name="Gilbert J.A."/>
            <person name="Pupko T."/>
            <person name="Shuman H.A."/>
            <person name="Segal G."/>
        </authorList>
    </citation>
    <scope>NUCLEOTIDE SEQUENCE [LARGE SCALE GENOMIC DNA]</scope>
    <source>
        <strain evidence="8 10">1762-AUS-E</strain>
    </source>
</reference>
<dbReference type="Pfam" id="PF00005">
    <property type="entry name" value="ABC_tran"/>
    <property type="match status" value="1"/>
</dbReference>
<dbReference type="InterPro" id="IPR027417">
    <property type="entry name" value="P-loop_NTPase"/>
</dbReference>
<dbReference type="NCBIfam" id="NF010061">
    <property type="entry name" value="PRK13538.1"/>
    <property type="match status" value="1"/>
</dbReference>
<geneLocation type="plasmid" evidence="9 11">
    <name>18</name>
</geneLocation>
<evidence type="ECO:0000256" key="3">
    <source>
        <dbReference type="ARBA" id="ARBA00022748"/>
    </source>
</evidence>
<dbReference type="AlphaFoldDB" id="A0A0W0R4C0"/>
<accession>A0A0W0R4C0</accession>
<dbReference type="PANTHER" id="PTHR43499">
    <property type="entry name" value="ABC TRANSPORTER I FAMILY MEMBER 1"/>
    <property type="match status" value="1"/>
</dbReference>
<proteinExistence type="predicted"/>
<dbReference type="GO" id="GO:0005524">
    <property type="term" value="F:ATP binding"/>
    <property type="evidence" value="ECO:0007669"/>
    <property type="project" value="UniProtKB-KW"/>
</dbReference>
<dbReference type="EC" id="3.6.3.41" evidence="9"/>
<keyword evidence="4" id="KW-0067">ATP-binding</keyword>
<evidence type="ECO:0000256" key="1">
    <source>
        <dbReference type="ARBA" id="ARBA00022448"/>
    </source>
</evidence>
<dbReference type="RefSeq" id="WP_058461635.1">
    <property type="nucleotide sequence ID" value="NZ_CAAAHS010000004.1"/>
</dbReference>
<evidence type="ECO:0000259" key="7">
    <source>
        <dbReference type="PROSITE" id="PS50893"/>
    </source>
</evidence>
<dbReference type="GO" id="GO:0016887">
    <property type="term" value="F:ATP hydrolysis activity"/>
    <property type="evidence" value="ECO:0007669"/>
    <property type="project" value="InterPro"/>
</dbReference>
<dbReference type="InterPro" id="IPR003593">
    <property type="entry name" value="AAA+_ATPase"/>
</dbReference>
<dbReference type="NCBIfam" id="TIGR01189">
    <property type="entry name" value="ccmA"/>
    <property type="match status" value="1"/>
</dbReference>
<keyword evidence="10" id="KW-1185">Reference proteome</keyword>
<evidence type="ECO:0000313" key="8">
    <source>
        <dbReference type="EMBL" id="KTC65912.1"/>
    </source>
</evidence>
<keyword evidence="9" id="KW-0614">Plasmid</keyword>
<sequence>MLAVKNLCFDYADNPLLGDVTFTVQAGELLHLRGANGSGKTTLIRLLAGILSPQSGEISYNQKPIHQQLAEYHQHICYVGHKPSISLFLTPKENCEFEFKKKHAADYKKLMDELFLHEVSDLPCGLLSAGQRRKVGLLRLQLTQSKLWLLDEPFVALDQDSIYIIGKWCNEHLLQGGQIVLTSHQDLPFSYSCKEYLL</sequence>
<dbReference type="GO" id="GO:0022857">
    <property type="term" value="F:transmembrane transporter activity"/>
    <property type="evidence" value="ECO:0007669"/>
    <property type="project" value="InterPro"/>
</dbReference>
<name>A0A0W0R4C0_9GAMM</name>
<evidence type="ECO:0000313" key="11">
    <source>
        <dbReference type="Proteomes" id="UP000281170"/>
    </source>
</evidence>
<evidence type="ECO:0000256" key="4">
    <source>
        <dbReference type="ARBA" id="ARBA00022840"/>
    </source>
</evidence>
<evidence type="ECO:0000256" key="2">
    <source>
        <dbReference type="ARBA" id="ARBA00022741"/>
    </source>
</evidence>
<keyword evidence="6" id="KW-0472">Membrane</keyword>
<keyword evidence="1" id="KW-0813">Transport</keyword>
<dbReference type="InterPro" id="IPR005895">
    <property type="entry name" value="ABC_transptr_haem_export_CcmA"/>
</dbReference>
<dbReference type="PANTHER" id="PTHR43499:SF1">
    <property type="entry name" value="ABC TRANSPORTER I FAMILY MEMBER 1"/>
    <property type="match status" value="1"/>
</dbReference>
<dbReference type="PROSITE" id="PS50893">
    <property type="entry name" value="ABC_TRANSPORTER_2"/>
    <property type="match status" value="1"/>
</dbReference>
<dbReference type="STRING" id="45056.Lade_0570"/>
<keyword evidence="2" id="KW-0547">Nucleotide-binding</keyword>
<dbReference type="InterPro" id="IPR003439">
    <property type="entry name" value="ABC_transporter-like_ATP-bd"/>
</dbReference>
<dbReference type="EMBL" id="LNKA01000001">
    <property type="protein sequence ID" value="KTC65912.1"/>
    <property type="molecule type" value="Genomic_DNA"/>
</dbReference>
<keyword evidence="5" id="KW-1278">Translocase</keyword>
<feature type="domain" description="ABC transporter" evidence="7">
    <location>
        <begin position="2"/>
        <end position="197"/>
    </location>
</feature>
<protein>
    <submittedName>
        <fullName evidence="8">Heme exporter protein CcmA</fullName>
        <ecNumber evidence="9">3.6.3.41</ecNumber>
    </submittedName>
</protein>
<dbReference type="SUPFAM" id="SSF52540">
    <property type="entry name" value="P-loop containing nucleoside triphosphate hydrolases"/>
    <property type="match status" value="1"/>
</dbReference>
<organism evidence="8 10">
    <name type="scientific">Legionella adelaidensis</name>
    <dbReference type="NCBI Taxonomy" id="45056"/>
    <lineage>
        <taxon>Bacteria</taxon>
        <taxon>Pseudomonadati</taxon>
        <taxon>Pseudomonadota</taxon>
        <taxon>Gammaproteobacteria</taxon>
        <taxon>Legionellales</taxon>
        <taxon>Legionellaceae</taxon>
        <taxon>Legionella</taxon>
    </lineage>
</organism>
<evidence type="ECO:0000313" key="10">
    <source>
        <dbReference type="Proteomes" id="UP000054859"/>
    </source>
</evidence>
<gene>
    <name evidence="8" type="primary">ccmA</name>
    <name evidence="8" type="ORF">Lade_0570</name>
    <name evidence="9" type="ORF">NCTC12735_01166</name>
</gene>
<dbReference type="SMART" id="SM00382">
    <property type="entry name" value="AAA"/>
    <property type="match status" value="1"/>
</dbReference>
<reference evidence="9 11" key="2">
    <citation type="submission" date="2018-12" db="EMBL/GenBank/DDBJ databases">
        <authorList>
            <consortium name="Pathogen Informatics"/>
        </authorList>
    </citation>
    <scope>NUCLEOTIDE SEQUENCE [LARGE SCALE GENOMIC DNA]</scope>
    <source>
        <strain evidence="9 11">NCTC12735</strain>
        <plasmid evidence="11">18</plasmid>
    </source>
</reference>
<dbReference type="PATRIC" id="fig|45056.6.peg.590"/>
<dbReference type="KEGG" id="ladl:NCTC12735_01166"/>
<evidence type="ECO:0000313" key="9">
    <source>
        <dbReference type="EMBL" id="VEH85532.1"/>
    </source>
</evidence>